<dbReference type="Proteomes" id="UP000249590">
    <property type="component" value="Unassembled WGS sequence"/>
</dbReference>
<dbReference type="RefSeq" id="WP_111350157.1">
    <property type="nucleotide sequence ID" value="NZ_QHHQ01000006.1"/>
</dbReference>
<sequence>MSITGTEGAAIGGGTAAKTASTATRAPEKTLTVGLVGHSTNSDNFGVGALAASQIDILRRLAARRGRALKVIVFCWPDRRPHYIVGEGIESVTVRGRDLVSPTGALVRNLRRCDLVLDIGAGDSFADIYGVSRFLKVLAPKLATLALRRPLILAPQTIGPFRRGWVRRAARTTMALATTVCTRDVASTEYLREIGYRGRIVEATDVAMRLGYDRPAARTGGPVRVGINVSGLLLNGGYTRSNMFGIADDYGALMRAIAGEFASRPDYELHFVGHVLSEEQEIEDDYRACQKLAAEFPGSIVAPRFGSPSEAKSYIAGLDFFTGARMHACIAAFSSGVPVVPLAYSRKFEGLFSTLGYKETADLRSMGTVEVLTRIRAAVADLDGLRAQIEKALVEANRRLDHYEQIVDEAMALRGPVTA</sequence>
<feature type="region of interest" description="Disordered" evidence="2">
    <location>
        <begin position="1"/>
        <end position="23"/>
    </location>
</feature>
<dbReference type="GO" id="GO:0016740">
    <property type="term" value="F:transferase activity"/>
    <property type="evidence" value="ECO:0007669"/>
    <property type="project" value="UniProtKB-KW"/>
</dbReference>
<protein>
    <submittedName>
        <fullName evidence="4">Polysaccharide pyruvyl transferase family protein</fullName>
    </submittedName>
</protein>
<dbReference type="Pfam" id="PF04230">
    <property type="entry name" value="PS_pyruv_trans"/>
    <property type="match status" value="1"/>
</dbReference>
<dbReference type="PANTHER" id="PTHR36836:SF1">
    <property type="entry name" value="COLANIC ACID BIOSYNTHESIS PROTEIN WCAK"/>
    <property type="match status" value="1"/>
</dbReference>
<feature type="coiled-coil region" evidence="1">
    <location>
        <begin position="375"/>
        <end position="413"/>
    </location>
</feature>
<accession>A0A8B2NJX5</accession>
<comment type="caution">
    <text evidence="4">The sequence shown here is derived from an EMBL/GenBank/DDBJ whole genome shotgun (WGS) entry which is preliminary data.</text>
</comment>
<gene>
    <name evidence="4" type="ORF">DLJ53_24490</name>
</gene>
<reference evidence="4 5" key="1">
    <citation type="submission" date="2018-05" db="EMBL/GenBank/DDBJ databases">
        <title>Acuticoccus sediminis sp. nov., isolated from deep-sea sediment of Indian Ocean.</title>
        <authorList>
            <person name="Liu X."/>
            <person name="Lai Q."/>
            <person name="Du Y."/>
            <person name="Sun F."/>
            <person name="Zhang X."/>
            <person name="Wang S."/>
            <person name="Shao Z."/>
        </authorList>
    </citation>
    <scope>NUCLEOTIDE SEQUENCE [LARGE SCALE GENOMIC DNA]</scope>
    <source>
        <strain evidence="4 5">PTG4-2</strain>
    </source>
</reference>
<dbReference type="OrthoDB" id="1814359at2"/>
<dbReference type="AlphaFoldDB" id="A0A8B2NJX5"/>
<evidence type="ECO:0000313" key="5">
    <source>
        <dbReference type="Proteomes" id="UP000249590"/>
    </source>
</evidence>
<name>A0A8B2NJX5_9HYPH</name>
<evidence type="ECO:0000256" key="2">
    <source>
        <dbReference type="SAM" id="MobiDB-lite"/>
    </source>
</evidence>
<keyword evidence="4" id="KW-0808">Transferase</keyword>
<dbReference type="PANTHER" id="PTHR36836">
    <property type="entry name" value="COLANIC ACID BIOSYNTHESIS PROTEIN WCAK"/>
    <property type="match status" value="1"/>
</dbReference>
<dbReference type="EMBL" id="QHHQ01000006">
    <property type="protein sequence ID" value="RAH98797.1"/>
    <property type="molecule type" value="Genomic_DNA"/>
</dbReference>
<feature type="domain" description="Polysaccharide pyruvyl transferase" evidence="3">
    <location>
        <begin position="95"/>
        <end position="345"/>
    </location>
</feature>
<keyword evidence="5" id="KW-1185">Reference proteome</keyword>
<evidence type="ECO:0000256" key="1">
    <source>
        <dbReference type="SAM" id="Coils"/>
    </source>
</evidence>
<evidence type="ECO:0000259" key="3">
    <source>
        <dbReference type="Pfam" id="PF04230"/>
    </source>
</evidence>
<keyword evidence="1" id="KW-0175">Coiled coil</keyword>
<dbReference type="InterPro" id="IPR007345">
    <property type="entry name" value="Polysacch_pyruvyl_Trfase"/>
</dbReference>
<evidence type="ECO:0000313" key="4">
    <source>
        <dbReference type="EMBL" id="RAH98797.1"/>
    </source>
</evidence>
<organism evidence="4 5">
    <name type="scientific">Acuticoccus sediminis</name>
    <dbReference type="NCBI Taxonomy" id="2184697"/>
    <lineage>
        <taxon>Bacteria</taxon>
        <taxon>Pseudomonadati</taxon>
        <taxon>Pseudomonadota</taxon>
        <taxon>Alphaproteobacteria</taxon>
        <taxon>Hyphomicrobiales</taxon>
        <taxon>Amorphaceae</taxon>
        <taxon>Acuticoccus</taxon>
    </lineage>
</organism>
<proteinExistence type="predicted"/>